<dbReference type="EMBL" id="KE356561">
    <property type="protein sequence ID" value="ERG94078.1"/>
    <property type="molecule type" value="Genomic_DNA"/>
</dbReference>
<evidence type="ECO:0000313" key="1">
    <source>
        <dbReference type="EMBL" id="ERG94078.1"/>
    </source>
</evidence>
<proteinExistence type="predicted"/>
<gene>
    <name evidence="1" type="ORF">J07HQW2_00512</name>
</gene>
<dbReference type="Proteomes" id="UP000030710">
    <property type="component" value="Unassembled WGS sequence"/>
</dbReference>
<evidence type="ECO:0000313" key="2">
    <source>
        <dbReference type="Proteomes" id="UP000030710"/>
    </source>
</evidence>
<reference evidence="1 2" key="1">
    <citation type="journal article" date="2013" name="PLoS ONE">
        <title>Assembly-driven community genomics of a hypersaline microbial ecosystem.</title>
        <authorList>
            <person name="Podell S."/>
            <person name="Ugalde J.A."/>
            <person name="Narasingarao P."/>
            <person name="Banfield J.F."/>
            <person name="Heidelberg K.B."/>
            <person name="Allen E.E."/>
        </authorList>
    </citation>
    <scope>NUCLEOTIDE SEQUENCE [LARGE SCALE GENOMIC DNA]</scope>
    <source>
        <strain evidence="2">J07HQW2</strain>
    </source>
</reference>
<dbReference type="HOGENOM" id="CLU_3178528_0_0_2"/>
<name>U1NBP6_9EURY</name>
<accession>U1NBP6</accession>
<sequence length="46" mass="5196">MYVAHADLNLTNRSILNISKDKIINPNNIILSEAKWSFHSTPLTNS</sequence>
<organism evidence="1 2">
    <name type="scientific">Haloquadratum walsbyi J07HQW2</name>
    <dbReference type="NCBI Taxonomy" id="1238425"/>
    <lineage>
        <taxon>Archaea</taxon>
        <taxon>Methanobacteriati</taxon>
        <taxon>Methanobacteriota</taxon>
        <taxon>Stenosarchaea group</taxon>
        <taxon>Halobacteria</taxon>
        <taxon>Halobacteriales</taxon>
        <taxon>Haloferacaceae</taxon>
        <taxon>Haloquadratum</taxon>
    </lineage>
</organism>
<protein>
    <submittedName>
        <fullName evidence="1">Uncharacterized protein</fullName>
    </submittedName>
</protein>
<dbReference type="AlphaFoldDB" id="U1NBP6"/>